<gene>
    <name evidence="7" type="ORF">H0H81_009816</name>
</gene>
<dbReference type="EMBL" id="JABCKI010006009">
    <property type="protein sequence ID" value="KAG5635879.1"/>
    <property type="molecule type" value="Genomic_DNA"/>
</dbReference>
<evidence type="ECO:0000256" key="4">
    <source>
        <dbReference type="PROSITE-ProRule" id="PRU10141"/>
    </source>
</evidence>
<dbReference type="Pfam" id="PF07714">
    <property type="entry name" value="PK_Tyr_Ser-Thr"/>
    <property type="match status" value="2"/>
</dbReference>
<evidence type="ECO:0000256" key="3">
    <source>
        <dbReference type="ARBA" id="ARBA00022840"/>
    </source>
</evidence>
<keyword evidence="1" id="KW-0808">Transferase</keyword>
<evidence type="ECO:0000313" key="8">
    <source>
        <dbReference type="Proteomes" id="UP000717328"/>
    </source>
</evidence>
<evidence type="ECO:0000256" key="2">
    <source>
        <dbReference type="ARBA" id="ARBA00022741"/>
    </source>
</evidence>
<keyword evidence="3 4" id="KW-0067">ATP-binding</keyword>
<keyword evidence="8" id="KW-1185">Reference proteome</keyword>
<keyword evidence="2 4" id="KW-0547">Nucleotide-binding</keyword>
<dbReference type="GO" id="GO:0004674">
    <property type="term" value="F:protein serine/threonine kinase activity"/>
    <property type="evidence" value="ECO:0007669"/>
    <property type="project" value="UniProtKB-KW"/>
</dbReference>
<dbReference type="PANTHER" id="PTHR44329:SF298">
    <property type="entry name" value="MIXED LINEAGE KINASE DOMAIN-LIKE PROTEIN"/>
    <property type="match status" value="1"/>
</dbReference>
<dbReference type="OrthoDB" id="122279at2759"/>
<feature type="compositionally biased region" description="Basic and acidic residues" evidence="5">
    <location>
        <begin position="1"/>
        <end position="11"/>
    </location>
</feature>
<dbReference type="Proteomes" id="UP000717328">
    <property type="component" value="Unassembled WGS sequence"/>
</dbReference>
<dbReference type="InterPro" id="IPR000719">
    <property type="entry name" value="Prot_kinase_dom"/>
</dbReference>
<feature type="compositionally biased region" description="Polar residues" evidence="5">
    <location>
        <begin position="810"/>
        <end position="823"/>
    </location>
</feature>
<feature type="binding site" evidence="4">
    <location>
        <position position="162"/>
    </location>
    <ligand>
        <name>ATP</name>
        <dbReference type="ChEBI" id="CHEBI:30616"/>
    </ligand>
</feature>
<evidence type="ECO:0000259" key="6">
    <source>
        <dbReference type="PROSITE" id="PS50011"/>
    </source>
</evidence>
<accession>A0A9P7K488</accession>
<feature type="region of interest" description="Disordered" evidence="5">
    <location>
        <begin position="1"/>
        <end position="39"/>
    </location>
</feature>
<sequence>MGDEKSPDVQKPEQSSPESSSSNSTITGGSGKPRTPLVPSLETVPIARITERLAGALEDEASFKRLLKYQENDAQVLLDLLQFILRTNRVEGHTWRTFITAMKRLSSKTALYPSGFYLSEVEQTDQVPIGAGNFADVYKGSHQGRPVCLKVIRTYQSTTAVKLAKNIAKEAMLWSQLSHPNLIPFHGLYRFPDSARFALVSAWADNGNVIEFLGKNPEANRTLLCLDMAKGLEYLHKNDVIHGDLKGVNVLVDASHRAYLADFGLSSVDDPNIIYWASQSAAASTGGTLRWRAPELLVDGDSKNTKASDIYAWACVCYEVFTGKVPFHEQKTDTAILKLVPSGAQPTQPEESIRQESGLTDAIWELMTSCWARKAKKRPNSPKVLAHLEALLPKDGRIPPSWGIGPQITNDSDGSPNNVPLTLEELNILLSGTSLDKLRSLRDRLLEAFENEPEFQSLFSYGGSKGQELLDTFQAILKMGMSDKTSWTKFLLATQKLSFQINKYPNSFDITKIRETSLAKESQPGQDVSVVDIKETIRARGDHSEIYEGKLGAEREALLWAQLSHPNIVPFYGIYKFRKDLSLVSPWAENGNILNFLSRTQVTDCALLVRSYTMATSATGANIAVQCLDAARGLAYLHKNGIIHGDIKGGPVDEELNVSSVKWQAPELFQPGDPNDFNAGKSQEVHRSRSTKATDIYAWSCLCYEVFTGRQPFDNADDKTVLSKISRREQPGDLATETLERGLTDDIKKLMKDCWKYEANDRPSIEEVISRLDALNFHDDRKLAGFMDRPFLKKGRKSDVPITLKKLNEMISSQPQNLPASQDQPKDAVVSNNP</sequence>
<dbReference type="InterPro" id="IPR011009">
    <property type="entry name" value="Kinase-like_dom_sf"/>
</dbReference>
<dbReference type="InterPro" id="IPR001245">
    <property type="entry name" value="Ser-Thr/Tyr_kinase_cat_dom"/>
</dbReference>
<proteinExistence type="predicted"/>
<dbReference type="GO" id="GO:0005524">
    <property type="term" value="F:ATP binding"/>
    <property type="evidence" value="ECO:0007669"/>
    <property type="project" value="UniProtKB-UniRule"/>
</dbReference>
<evidence type="ECO:0000256" key="1">
    <source>
        <dbReference type="ARBA" id="ARBA00022527"/>
    </source>
</evidence>
<dbReference type="Gene3D" id="1.10.510.10">
    <property type="entry name" value="Transferase(Phosphotransferase) domain 1"/>
    <property type="match status" value="3"/>
</dbReference>
<feature type="compositionally biased region" description="Low complexity" evidence="5">
    <location>
        <begin position="15"/>
        <end position="27"/>
    </location>
</feature>
<dbReference type="InterPro" id="IPR008271">
    <property type="entry name" value="Ser/Thr_kinase_AS"/>
</dbReference>
<feature type="domain" description="Protein kinase" evidence="6">
    <location>
        <begin position="499"/>
        <end position="792"/>
    </location>
</feature>
<evidence type="ECO:0000256" key="5">
    <source>
        <dbReference type="SAM" id="MobiDB-lite"/>
    </source>
</evidence>
<dbReference type="PROSITE" id="PS00107">
    <property type="entry name" value="PROTEIN_KINASE_ATP"/>
    <property type="match status" value="1"/>
</dbReference>
<dbReference type="SMART" id="SM00220">
    <property type="entry name" value="S_TKc"/>
    <property type="match status" value="1"/>
</dbReference>
<dbReference type="Pfam" id="PF00069">
    <property type="entry name" value="Pkinase"/>
    <property type="match status" value="1"/>
</dbReference>
<evidence type="ECO:0000313" key="7">
    <source>
        <dbReference type="EMBL" id="KAG5635879.1"/>
    </source>
</evidence>
<protein>
    <recommendedName>
        <fullName evidence="6">Protein kinase domain-containing protein</fullName>
    </recommendedName>
</protein>
<feature type="region of interest" description="Disordered" evidence="5">
    <location>
        <begin position="810"/>
        <end position="834"/>
    </location>
</feature>
<feature type="domain" description="Protein kinase" evidence="6">
    <location>
        <begin position="123"/>
        <end position="392"/>
    </location>
</feature>
<comment type="caution">
    <text evidence="7">The sequence shown here is derived from an EMBL/GenBank/DDBJ whole genome shotgun (WGS) entry which is preliminary data.</text>
</comment>
<dbReference type="PANTHER" id="PTHR44329">
    <property type="entry name" value="SERINE/THREONINE-PROTEIN KINASE TNNI3K-RELATED"/>
    <property type="match status" value="1"/>
</dbReference>
<reference evidence="7" key="2">
    <citation type="submission" date="2021-10" db="EMBL/GenBank/DDBJ databases">
        <title>Phylogenomics reveals ancestral predisposition of the termite-cultivated fungus Termitomyces towards a domesticated lifestyle.</title>
        <authorList>
            <person name="Auxier B."/>
            <person name="Grum-Grzhimaylo A."/>
            <person name="Cardenas M.E."/>
            <person name="Lodge J.D."/>
            <person name="Laessoe T."/>
            <person name="Pedersen O."/>
            <person name="Smith M.E."/>
            <person name="Kuyper T.W."/>
            <person name="Franco-Molano E.A."/>
            <person name="Baroni T.J."/>
            <person name="Aanen D.K."/>
        </authorList>
    </citation>
    <scope>NUCLEOTIDE SEQUENCE</scope>
    <source>
        <strain evidence="7">D49</strain>
    </source>
</reference>
<dbReference type="PROSITE" id="PS00108">
    <property type="entry name" value="PROTEIN_KINASE_ST"/>
    <property type="match status" value="1"/>
</dbReference>
<keyword evidence="1" id="KW-0723">Serine/threonine-protein kinase</keyword>
<organism evidence="7 8">
    <name type="scientific">Sphagnurus paluster</name>
    <dbReference type="NCBI Taxonomy" id="117069"/>
    <lineage>
        <taxon>Eukaryota</taxon>
        <taxon>Fungi</taxon>
        <taxon>Dikarya</taxon>
        <taxon>Basidiomycota</taxon>
        <taxon>Agaricomycotina</taxon>
        <taxon>Agaricomycetes</taxon>
        <taxon>Agaricomycetidae</taxon>
        <taxon>Agaricales</taxon>
        <taxon>Tricholomatineae</taxon>
        <taxon>Lyophyllaceae</taxon>
        <taxon>Sphagnurus</taxon>
    </lineage>
</organism>
<name>A0A9P7K488_9AGAR</name>
<dbReference type="AlphaFoldDB" id="A0A9P7K488"/>
<dbReference type="PROSITE" id="PS50011">
    <property type="entry name" value="PROTEIN_KINASE_DOM"/>
    <property type="match status" value="2"/>
</dbReference>
<dbReference type="SUPFAM" id="SSF56112">
    <property type="entry name" value="Protein kinase-like (PK-like)"/>
    <property type="match status" value="2"/>
</dbReference>
<dbReference type="InterPro" id="IPR051681">
    <property type="entry name" value="Ser/Thr_Kinases-Pseudokinases"/>
</dbReference>
<dbReference type="InterPro" id="IPR017441">
    <property type="entry name" value="Protein_kinase_ATP_BS"/>
</dbReference>
<reference evidence="7" key="1">
    <citation type="submission" date="2021-02" db="EMBL/GenBank/DDBJ databases">
        <authorList>
            <person name="Nieuwenhuis M."/>
            <person name="Van De Peppel L.J.J."/>
        </authorList>
    </citation>
    <scope>NUCLEOTIDE SEQUENCE</scope>
    <source>
        <strain evidence="7">D49</strain>
    </source>
</reference>
<keyword evidence="1" id="KW-0418">Kinase</keyword>